<feature type="domain" description="HTH tetR-type" evidence="3">
    <location>
        <begin position="10"/>
        <end position="70"/>
    </location>
</feature>
<evidence type="ECO:0000259" key="3">
    <source>
        <dbReference type="PROSITE" id="PS50977"/>
    </source>
</evidence>
<accession>A0A9D2L4E1</accession>
<dbReference type="PANTHER" id="PTHR30328:SF54">
    <property type="entry name" value="HTH-TYPE TRANSCRIPTIONAL REPRESSOR SCO4008"/>
    <property type="match status" value="1"/>
</dbReference>
<evidence type="ECO:0000313" key="4">
    <source>
        <dbReference type="EMBL" id="HJA99069.1"/>
    </source>
</evidence>
<comment type="caution">
    <text evidence="4">The sequence shown here is derived from an EMBL/GenBank/DDBJ whole genome shotgun (WGS) entry which is preliminary data.</text>
</comment>
<dbReference type="PROSITE" id="PS50977">
    <property type="entry name" value="HTH_TETR_2"/>
    <property type="match status" value="1"/>
</dbReference>
<dbReference type="InterPro" id="IPR009057">
    <property type="entry name" value="Homeodomain-like_sf"/>
</dbReference>
<dbReference type="InterPro" id="IPR036271">
    <property type="entry name" value="Tet_transcr_reg_TetR-rel_C_sf"/>
</dbReference>
<dbReference type="Proteomes" id="UP000824259">
    <property type="component" value="Unassembled WGS sequence"/>
</dbReference>
<dbReference type="SUPFAM" id="SSF46689">
    <property type="entry name" value="Homeodomain-like"/>
    <property type="match status" value="1"/>
</dbReference>
<dbReference type="PANTHER" id="PTHR30328">
    <property type="entry name" value="TRANSCRIPTIONAL REPRESSOR"/>
    <property type="match status" value="1"/>
</dbReference>
<sequence>MKETIPSEESNMEERILAEAEKLFFEKGFAATSTTEIARQAGCNQTLVHYYFRTKENLFTKVLGGKVKRFFNEFLSVNAGEGDFETKLARVIGSHFDIIRQNSHMTLFLITEFTRDPQRLEELKQELGELPSRLFGSLEEDLSREIAAGRIRKIEFIDLLINIISLNAFLFVVKPLYMQVCQQDDRQMQQLFDHRKEEIIRTILSSLRP</sequence>
<name>A0A9D2L4E1_9BACT</name>
<reference evidence="4" key="1">
    <citation type="journal article" date="2021" name="PeerJ">
        <title>Extensive microbial diversity within the chicken gut microbiome revealed by metagenomics and culture.</title>
        <authorList>
            <person name="Gilroy R."/>
            <person name="Ravi A."/>
            <person name="Getino M."/>
            <person name="Pursley I."/>
            <person name="Horton D.L."/>
            <person name="Alikhan N.F."/>
            <person name="Baker D."/>
            <person name="Gharbi K."/>
            <person name="Hall N."/>
            <person name="Watson M."/>
            <person name="Adriaenssens E.M."/>
            <person name="Foster-Nyarko E."/>
            <person name="Jarju S."/>
            <person name="Secka A."/>
            <person name="Antonio M."/>
            <person name="Oren A."/>
            <person name="Chaudhuri R.R."/>
            <person name="La Ragione R."/>
            <person name="Hildebrand F."/>
            <person name="Pallen M.J."/>
        </authorList>
    </citation>
    <scope>NUCLEOTIDE SEQUENCE</scope>
    <source>
        <strain evidence="4">CHK169-11906</strain>
    </source>
</reference>
<dbReference type="InterPro" id="IPR050109">
    <property type="entry name" value="HTH-type_TetR-like_transc_reg"/>
</dbReference>
<dbReference type="PRINTS" id="PR00455">
    <property type="entry name" value="HTHTETR"/>
</dbReference>
<feature type="DNA-binding region" description="H-T-H motif" evidence="2">
    <location>
        <begin position="33"/>
        <end position="52"/>
    </location>
</feature>
<dbReference type="AlphaFoldDB" id="A0A9D2L4E1"/>
<dbReference type="GO" id="GO:0003677">
    <property type="term" value="F:DNA binding"/>
    <property type="evidence" value="ECO:0007669"/>
    <property type="project" value="UniProtKB-UniRule"/>
</dbReference>
<keyword evidence="1 2" id="KW-0238">DNA-binding</keyword>
<evidence type="ECO:0000256" key="2">
    <source>
        <dbReference type="PROSITE-ProRule" id="PRU00335"/>
    </source>
</evidence>
<evidence type="ECO:0000313" key="5">
    <source>
        <dbReference type="Proteomes" id="UP000824259"/>
    </source>
</evidence>
<dbReference type="Gene3D" id="1.10.357.10">
    <property type="entry name" value="Tetracycline Repressor, domain 2"/>
    <property type="match status" value="1"/>
</dbReference>
<dbReference type="Pfam" id="PF00440">
    <property type="entry name" value="TetR_N"/>
    <property type="match status" value="1"/>
</dbReference>
<proteinExistence type="predicted"/>
<dbReference type="InterPro" id="IPR041474">
    <property type="entry name" value="NicS_C"/>
</dbReference>
<dbReference type="Pfam" id="PF17938">
    <property type="entry name" value="TetR_C_29"/>
    <property type="match status" value="1"/>
</dbReference>
<dbReference type="InterPro" id="IPR001647">
    <property type="entry name" value="HTH_TetR"/>
</dbReference>
<organism evidence="4 5">
    <name type="scientific">Candidatus Alistipes avicola</name>
    <dbReference type="NCBI Taxonomy" id="2838432"/>
    <lineage>
        <taxon>Bacteria</taxon>
        <taxon>Pseudomonadati</taxon>
        <taxon>Bacteroidota</taxon>
        <taxon>Bacteroidia</taxon>
        <taxon>Bacteroidales</taxon>
        <taxon>Rikenellaceae</taxon>
        <taxon>Alistipes</taxon>
    </lineage>
</organism>
<reference evidence="4" key="2">
    <citation type="submission" date="2021-04" db="EMBL/GenBank/DDBJ databases">
        <authorList>
            <person name="Gilroy R."/>
        </authorList>
    </citation>
    <scope>NUCLEOTIDE SEQUENCE</scope>
    <source>
        <strain evidence="4">CHK169-11906</strain>
    </source>
</reference>
<gene>
    <name evidence="4" type="ORF">H9779_05660</name>
</gene>
<evidence type="ECO:0000256" key="1">
    <source>
        <dbReference type="ARBA" id="ARBA00023125"/>
    </source>
</evidence>
<protein>
    <submittedName>
        <fullName evidence="4">TetR/AcrR family transcriptional regulator</fullName>
    </submittedName>
</protein>
<dbReference type="SUPFAM" id="SSF48498">
    <property type="entry name" value="Tetracyclin repressor-like, C-terminal domain"/>
    <property type="match status" value="1"/>
</dbReference>
<dbReference type="EMBL" id="DWYR01000013">
    <property type="protein sequence ID" value="HJA99069.1"/>
    <property type="molecule type" value="Genomic_DNA"/>
</dbReference>